<gene>
    <name evidence="2" type="ORF">L227DRAFT_598542</name>
</gene>
<evidence type="ECO:0000313" key="3">
    <source>
        <dbReference type="Proteomes" id="UP000313359"/>
    </source>
</evidence>
<dbReference type="Gene3D" id="1.20.1280.50">
    <property type="match status" value="1"/>
</dbReference>
<name>A0A5C2SLH8_9APHY</name>
<evidence type="ECO:0000259" key="1">
    <source>
        <dbReference type="Pfam" id="PF12937"/>
    </source>
</evidence>
<keyword evidence="3" id="KW-1185">Reference proteome</keyword>
<evidence type="ECO:0000313" key="2">
    <source>
        <dbReference type="EMBL" id="RPD64144.1"/>
    </source>
</evidence>
<reference evidence="2" key="1">
    <citation type="journal article" date="2018" name="Genome Biol. Evol.">
        <title>Genomics and development of Lentinus tigrinus, a white-rot wood-decaying mushroom with dimorphic fruiting bodies.</title>
        <authorList>
            <person name="Wu B."/>
            <person name="Xu Z."/>
            <person name="Knudson A."/>
            <person name="Carlson A."/>
            <person name="Chen N."/>
            <person name="Kovaka S."/>
            <person name="LaButti K."/>
            <person name="Lipzen A."/>
            <person name="Pennachio C."/>
            <person name="Riley R."/>
            <person name="Schakwitz W."/>
            <person name="Umezawa K."/>
            <person name="Ohm R.A."/>
            <person name="Grigoriev I.V."/>
            <person name="Nagy L.G."/>
            <person name="Gibbons J."/>
            <person name="Hibbett D."/>
        </authorList>
    </citation>
    <scope>NUCLEOTIDE SEQUENCE [LARGE SCALE GENOMIC DNA]</scope>
    <source>
        <strain evidence="2">ALCF2SS1-6</strain>
    </source>
</reference>
<sequence>MQEASKFEGGGHTRRALEDQIEAHSRAIIDIKTRLNMMTPVARLPPELLSTVFTLLAAESYETRCAVSMYTSDSYKTNIWIRVAHVCRHWRATALATPRLWSYIAITSKRAADELLARSKKAPLHLVANVPSHADDRQKAVKGVMAEFFRMRALHLTGSSQAICELFHKVSVPAPMLESVKLADRSPYHGYSMAMPLVLPADRAPRLRKLEVNGFLFSWDHPVFCPTLTSLLLCGRSGPEHQSLVGSFETFISALERMADLHVLVLEHVVPPAPSGAPSRKVPLMHLSSLRIQSGDAECRSLLDHLTLPANVCFHITVNEGVLGAANIFLALQNHLASSVPLRTACIEDTYGSRLSLKGWRAELQKIPPPYEPVQAADLHLETMTEGDRISTLLRPCTVFAGVTILDIRVEGPAHRWRWKDIFAGMPNIRHLLVSRDQDEEFIEALSHTDSDDPSTLALPRLKILKLDNMRLLSRDYDQPPEFLDLLIDALIKRCNWGSPLLELHIKECINIYTEDVARVEQIVPELTWDGVEEAEVSEEEDEDPYDGYGYGYDYDDDDIDDYVVDADDLIYEDLFFGGLY</sequence>
<dbReference type="EMBL" id="ML122254">
    <property type="protein sequence ID" value="RPD64144.1"/>
    <property type="molecule type" value="Genomic_DNA"/>
</dbReference>
<dbReference type="STRING" id="1328759.A0A5C2SLH8"/>
<dbReference type="Proteomes" id="UP000313359">
    <property type="component" value="Unassembled WGS sequence"/>
</dbReference>
<protein>
    <recommendedName>
        <fullName evidence="1">F-box domain-containing protein</fullName>
    </recommendedName>
</protein>
<dbReference type="Pfam" id="PF12937">
    <property type="entry name" value="F-box-like"/>
    <property type="match status" value="1"/>
</dbReference>
<dbReference type="OrthoDB" id="3181669at2759"/>
<accession>A0A5C2SLH8</accession>
<dbReference type="AlphaFoldDB" id="A0A5C2SLH8"/>
<feature type="domain" description="F-box" evidence="1">
    <location>
        <begin position="42"/>
        <end position="105"/>
    </location>
</feature>
<organism evidence="2 3">
    <name type="scientific">Lentinus tigrinus ALCF2SS1-6</name>
    <dbReference type="NCBI Taxonomy" id="1328759"/>
    <lineage>
        <taxon>Eukaryota</taxon>
        <taxon>Fungi</taxon>
        <taxon>Dikarya</taxon>
        <taxon>Basidiomycota</taxon>
        <taxon>Agaricomycotina</taxon>
        <taxon>Agaricomycetes</taxon>
        <taxon>Polyporales</taxon>
        <taxon>Polyporaceae</taxon>
        <taxon>Lentinus</taxon>
    </lineage>
</organism>
<proteinExistence type="predicted"/>
<dbReference type="InterPro" id="IPR001810">
    <property type="entry name" value="F-box_dom"/>
</dbReference>